<evidence type="ECO:0000313" key="2">
    <source>
        <dbReference type="Proteomes" id="UP000325081"/>
    </source>
</evidence>
<evidence type="ECO:0000313" key="1">
    <source>
        <dbReference type="EMBL" id="GER53358.1"/>
    </source>
</evidence>
<name>A0A5A7R7H7_STRAF</name>
<dbReference type="Proteomes" id="UP000325081">
    <property type="component" value="Unassembled WGS sequence"/>
</dbReference>
<dbReference type="AlphaFoldDB" id="A0A5A7R7H7"/>
<sequence length="229" mass="25460">MTAASTSETDPGTRIHYHLLQNLIVKVYTNASFSPSEFPCLSSGTREMHIAALISDLKQNDPNQTCVDRLQVQSKALILKKIKINHFYCDVKILSSSSISGNGSCIGPKQACALNKFASCYRKLLHDIVDDQVFHAIDIRKVNSNWGILGQAWWSMNMFGILVPSLTDVSKTNLTENSVIVWDVSLQVLLSNQKHSRAPASDATRSFHTSLLDPLENKLLYSTRDPHST</sequence>
<reference evidence="2" key="1">
    <citation type="journal article" date="2019" name="Curr. Biol.">
        <title>Genome Sequence of Striga asiatica Provides Insight into the Evolution of Plant Parasitism.</title>
        <authorList>
            <person name="Yoshida S."/>
            <person name="Kim S."/>
            <person name="Wafula E.K."/>
            <person name="Tanskanen J."/>
            <person name="Kim Y.M."/>
            <person name="Honaas L."/>
            <person name="Yang Z."/>
            <person name="Spallek T."/>
            <person name="Conn C.E."/>
            <person name="Ichihashi Y."/>
            <person name="Cheong K."/>
            <person name="Cui S."/>
            <person name="Der J.P."/>
            <person name="Gundlach H."/>
            <person name="Jiao Y."/>
            <person name="Hori C."/>
            <person name="Ishida J.K."/>
            <person name="Kasahara H."/>
            <person name="Kiba T."/>
            <person name="Kim M.S."/>
            <person name="Koo N."/>
            <person name="Laohavisit A."/>
            <person name="Lee Y.H."/>
            <person name="Lumba S."/>
            <person name="McCourt P."/>
            <person name="Mortimer J.C."/>
            <person name="Mutuku J.M."/>
            <person name="Nomura T."/>
            <person name="Sasaki-Sekimoto Y."/>
            <person name="Seto Y."/>
            <person name="Wang Y."/>
            <person name="Wakatake T."/>
            <person name="Sakakibara H."/>
            <person name="Demura T."/>
            <person name="Yamaguchi S."/>
            <person name="Yoneyama K."/>
            <person name="Manabe R.I."/>
            <person name="Nelson D.C."/>
            <person name="Schulman A.H."/>
            <person name="Timko M.P."/>
            <person name="dePamphilis C.W."/>
            <person name="Choi D."/>
            <person name="Shirasu K."/>
        </authorList>
    </citation>
    <scope>NUCLEOTIDE SEQUENCE [LARGE SCALE GENOMIC DNA]</scope>
    <source>
        <strain evidence="2">cv. UVA1</strain>
    </source>
</reference>
<comment type="caution">
    <text evidence="1">The sequence shown here is derived from an EMBL/GenBank/DDBJ whole genome shotgun (WGS) entry which is preliminary data.</text>
</comment>
<accession>A0A5A7R7H7</accession>
<dbReference type="EMBL" id="BKCP01010515">
    <property type="protein sequence ID" value="GER53358.1"/>
    <property type="molecule type" value="Genomic_DNA"/>
</dbReference>
<protein>
    <submittedName>
        <fullName evidence="1">Trigger factor</fullName>
    </submittedName>
</protein>
<organism evidence="1 2">
    <name type="scientific">Striga asiatica</name>
    <name type="common">Asiatic witchweed</name>
    <name type="synonym">Buchnera asiatica</name>
    <dbReference type="NCBI Taxonomy" id="4170"/>
    <lineage>
        <taxon>Eukaryota</taxon>
        <taxon>Viridiplantae</taxon>
        <taxon>Streptophyta</taxon>
        <taxon>Embryophyta</taxon>
        <taxon>Tracheophyta</taxon>
        <taxon>Spermatophyta</taxon>
        <taxon>Magnoliopsida</taxon>
        <taxon>eudicotyledons</taxon>
        <taxon>Gunneridae</taxon>
        <taxon>Pentapetalae</taxon>
        <taxon>asterids</taxon>
        <taxon>lamiids</taxon>
        <taxon>Lamiales</taxon>
        <taxon>Orobanchaceae</taxon>
        <taxon>Buchnereae</taxon>
        <taxon>Striga</taxon>
    </lineage>
</organism>
<keyword evidence="2" id="KW-1185">Reference proteome</keyword>
<proteinExistence type="predicted"/>
<gene>
    <name evidence="1" type="ORF">STAS_30881</name>
</gene>